<dbReference type="AlphaFoldDB" id="A0A2T0JYX6"/>
<evidence type="ECO:0000313" key="2">
    <source>
        <dbReference type="EMBL" id="PRX14745.1"/>
    </source>
</evidence>
<dbReference type="EMBL" id="PVMZ01000023">
    <property type="protein sequence ID" value="PRX14745.1"/>
    <property type="molecule type" value="Genomic_DNA"/>
</dbReference>
<keyword evidence="3" id="KW-1185">Reference proteome</keyword>
<evidence type="ECO:0000313" key="3">
    <source>
        <dbReference type="Proteomes" id="UP000239415"/>
    </source>
</evidence>
<proteinExistence type="predicted"/>
<protein>
    <submittedName>
        <fullName evidence="2">Uncharacterized protein</fullName>
    </submittedName>
</protein>
<name>A0A2T0JYX6_9ACTN</name>
<dbReference type="Proteomes" id="UP000239415">
    <property type="component" value="Unassembled WGS sequence"/>
</dbReference>
<feature type="region of interest" description="Disordered" evidence="1">
    <location>
        <begin position="1"/>
        <end position="24"/>
    </location>
</feature>
<accession>A0A2T0JYX6</accession>
<evidence type="ECO:0000256" key="1">
    <source>
        <dbReference type="SAM" id="MobiDB-lite"/>
    </source>
</evidence>
<organism evidence="2 3">
    <name type="scientific">Actinoplanes italicus</name>
    <dbReference type="NCBI Taxonomy" id="113567"/>
    <lineage>
        <taxon>Bacteria</taxon>
        <taxon>Bacillati</taxon>
        <taxon>Actinomycetota</taxon>
        <taxon>Actinomycetes</taxon>
        <taxon>Micromonosporales</taxon>
        <taxon>Micromonosporaceae</taxon>
        <taxon>Actinoplanes</taxon>
    </lineage>
</organism>
<feature type="compositionally biased region" description="Polar residues" evidence="1">
    <location>
        <begin position="7"/>
        <end position="16"/>
    </location>
</feature>
<sequence>MSEPSHQRISSTSSLGLNGVEDEERTTLMARHDERQWKRYIRVESLEIPLVARPELQ</sequence>
<gene>
    <name evidence="2" type="ORF">CLV67_123131</name>
</gene>
<reference evidence="2 3" key="1">
    <citation type="submission" date="2018-03" db="EMBL/GenBank/DDBJ databases">
        <title>Genomic Encyclopedia of Archaeal and Bacterial Type Strains, Phase II (KMG-II): from individual species to whole genera.</title>
        <authorList>
            <person name="Goeker M."/>
        </authorList>
    </citation>
    <scope>NUCLEOTIDE SEQUENCE [LARGE SCALE GENOMIC DNA]</scope>
    <source>
        <strain evidence="2 3">DSM 43146</strain>
    </source>
</reference>
<comment type="caution">
    <text evidence="2">The sequence shown here is derived from an EMBL/GenBank/DDBJ whole genome shotgun (WGS) entry which is preliminary data.</text>
</comment>